<protein>
    <submittedName>
        <fullName evidence="2">Uncharacterized protein</fullName>
    </submittedName>
</protein>
<evidence type="ECO:0000256" key="1">
    <source>
        <dbReference type="SAM" id="MobiDB-lite"/>
    </source>
</evidence>
<gene>
    <name evidence="2" type="ORF">H109_07654</name>
</gene>
<feature type="compositionally biased region" description="Low complexity" evidence="1">
    <location>
        <begin position="195"/>
        <end position="213"/>
    </location>
</feature>
<dbReference type="EMBL" id="AOKY01000818">
    <property type="protein sequence ID" value="KDB20378.1"/>
    <property type="molecule type" value="Genomic_DNA"/>
</dbReference>
<name>A0A059IY55_TRIIM</name>
<dbReference type="STRING" id="1215338.A0A059IY55"/>
<organism evidence="2 3">
    <name type="scientific">Trichophyton interdigitale (strain MR816)</name>
    <dbReference type="NCBI Taxonomy" id="1215338"/>
    <lineage>
        <taxon>Eukaryota</taxon>
        <taxon>Fungi</taxon>
        <taxon>Dikarya</taxon>
        <taxon>Ascomycota</taxon>
        <taxon>Pezizomycotina</taxon>
        <taxon>Eurotiomycetes</taxon>
        <taxon>Eurotiomycetidae</taxon>
        <taxon>Onygenales</taxon>
        <taxon>Arthrodermataceae</taxon>
        <taxon>Trichophyton</taxon>
    </lineage>
</organism>
<dbReference type="OMA" id="YPLTCMT"/>
<feature type="compositionally biased region" description="Low complexity" evidence="1">
    <location>
        <begin position="141"/>
        <end position="176"/>
    </location>
</feature>
<evidence type="ECO:0000313" key="3">
    <source>
        <dbReference type="Proteomes" id="UP000024533"/>
    </source>
</evidence>
<feature type="region of interest" description="Disordered" evidence="1">
    <location>
        <begin position="302"/>
        <end position="344"/>
    </location>
</feature>
<reference evidence="2 3" key="1">
    <citation type="submission" date="2014-02" db="EMBL/GenBank/DDBJ databases">
        <title>The Genome Sequence of Trichophyton interdigitale MR816.</title>
        <authorList>
            <consortium name="The Broad Institute Genomics Platform"/>
            <person name="Cuomo C.A."/>
            <person name="White T.C."/>
            <person name="Graser Y."/>
            <person name="Martinez-Rossi N."/>
            <person name="Heitman J."/>
            <person name="Young S.K."/>
            <person name="Zeng Q."/>
            <person name="Gargeya S."/>
            <person name="Abouelleil A."/>
            <person name="Alvarado L."/>
            <person name="Chapman S.B."/>
            <person name="Gainer-Dewar J."/>
            <person name="Goldberg J."/>
            <person name="Griggs A."/>
            <person name="Gujja S."/>
            <person name="Hansen M."/>
            <person name="Howarth C."/>
            <person name="Imamovic A."/>
            <person name="Larimer J."/>
            <person name="Martinez D."/>
            <person name="Murphy C."/>
            <person name="Pearson M.D."/>
            <person name="Persinoti G."/>
            <person name="Poon T."/>
            <person name="Priest M."/>
            <person name="Roberts A.D."/>
            <person name="Saif S."/>
            <person name="Shea T.D."/>
            <person name="Sykes S.N."/>
            <person name="Wortman J."/>
            <person name="Nusbaum C."/>
            <person name="Birren B."/>
        </authorList>
    </citation>
    <scope>NUCLEOTIDE SEQUENCE [LARGE SCALE GENOMIC DNA]</scope>
    <source>
        <strain evidence="2 3">MR816</strain>
    </source>
</reference>
<feature type="compositionally biased region" description="Basic and acidic residues" evidence="1">
    <location>
        <begin position="50"/>
        <end position="79"/>
    </location>
</feature>
<dbReference type="AlphaFoldDB" id="A0A059IY55"/>
<dbReference type="Proteomes" id="UP000024533">
    <property type="component" value="Unassembled WGS sequence"/>
</dbReference>
<feature type="compositionally biased region" description="Basic residues" evidence="1">
    <location>
        <begin position="32"/>
        <end position="49"/>
    </location>
</feature>
<feature type="region of interest" description="Disordered" evidence="1">
    <location>
        <begin position="32"/>
        <end position="215"/>
    </location>
</feature>
<dbReference type="OrthoDB" id="5425130at2759"/>
<keyword evidence="3" id="KW-1185">Reference proteome</keyword>
<evidence type="ECO:0000313" key="2">
    <source>
        <dbReference type="EMBL" id="KDB20378.1"/>
    </source>
</evidence>
<dbReference type="HOGENOM" id="CLU_844597_0_0_1"/>
<proteinExistence type="predicted"/>
<sequence>MASEVSVLTVQLPAEAASKQLDTRQFTKLRFPQHHQQHPQHHPQHHHQLRPGDRRNDLLRPSDSPRSHSPRGDRRHHDPSQPMTRVRSRENLSSLPTPPGTPTQRYYRPRLQHVQPSKPSPPLPAAAGVPAALPTPPRPISYSSAGSSQYSDQNASPREPSSTSSSPLSRTPVSASELEHPPCFTNSSTAVRPKSNCSTSNQSTSSSTASASAPKKVEYHTPPLTNSHFSCYHFHKTFVRSSNVLYPLTCMTCLKADQEVRWRCVFCCLRICADCLGGIKGCKDRSLIEFMEKLVMDLEAAGTTATEKGENSADTVDTEPGPSPGSEVEVEVDAAPEPAREVQV</sequence>
<comment type="caution">
    <text evidence="2">The sequence shown here is derived from an EMBL/GenBank/DDBJ whole genome shotgun (WGS) entry which is preliminary data.</text>
</comment>
<accession>A0A059IY55</accession>